<proteinExistence type="inferred from homology"/>
<dbReference type="Pfam" id="PF16916">
    <property type="entry name" value="ZT_dimer"/>
    <property type="match status" value="1"/>
</dbReference>
<evidence type="ECO:0000313" key="10">
    <source>
        <dbReference type="EMBL" id="WZL70514.1"/>
    </source>
</evidence>
<sequence length="308" mass="34588">MKNRTKQIVRASWIGIIGNSILALLKIVFGLFSKSMALVGDGIDSSTDVVTSFIMLFASKVMSKPPDREHPYGHHRAETIATTILGFIIFFAGAQLFINGISDIISKTEKEIPSKLSIYIVILSIFGKIFLSFYQYKVGKQTQSSMLIANAKNMRNDIAISTGVLLGLGFTYLLDLPIFDSITAILVSLWIIKASYEIVIETNMELMDGVKDTTIYEEIFRTIESIQGAYNPHRTRVRKLANLYIIDTDIEVDGNLNVLVAHQIAMEVEERIKENIQDVYDVIVHVEPIGNVEHNESYGLREGMFKNE</sequence>
<evidence type="ECO:0000256" key="6">
    <source>
        <dbReference type="ARBA" id="ARBA00023136"/>
    </source>
</evidence>
<dbReference type="InterPro" id="IPR027470">
    <property type="entry name" value="Cation_efflux_CTD"/>
</dbReference>
<feature type="domain" description="Cation efflux protein transmembrane" evidence="8">
    <location>
        <begin position="13"/>
        <end position="207"/>
    </location>
</feature>
<dbReference type="SUPFAM" id="SSF160240">
    <property type="entry name" value="Cation efflux protein cytoplasmic domain-like"/>
    <property type="match status" value="1"/>
</dbReference>
<keyword evidence="6 7" id="KW-0472">Membrane</keyword>
<dbReference type="InterPro" id="IPR050291">
    <property type="entry name" value="CDF_Transporter"/>
</dbReference>
<dbReference type="PANTHER" id="PTHR43840">
    <property type="entry name" value="MITOCHONDRIAL METAL TRANSPORTER 1-RELATED"/>
    <property type="match status" value="1"/>
</dbReference>
<dbReference type="EMBL" id="CP121687">
    <property type="protein sequence ID" value="WZL70514.1"/>
    <property type="molecule type" value="Genomic_DNA"/>
</dbReference>
<evidence type="ECO:0000259" key="8">
    <source>
        <dbReference type="Pfam" id="PF01545"/>
    </source>
</evidence>
<feature type="transmembrane region" description="Helical" evidence="7">
    <location>
        <begin position="12"/>
        <end position="32"/>
    </location>
</feature>
<dbReference type="PANTHER" id="PTHR43840:SF50">
    <property type="entry name" value="MANGANESE EFFLUX SYSTEM PROTEIN MNES"/>
    <property type="match status" value="1"/>
</dbReference>
<keyword evidence="3" id="KW-0813">Transport</keyword>
<dbReference type="Proteomes" id="UP001486565">
    <property type="component" value="Chromosome"/>
</dbReference>
<dbReference type="Gene3D" id="1.20.1510.10">
    <property type="entry name" value="Cation efflux protein transmembrane domain"/>
    <property type="match status" value="1"/>
</dbReference>
<dbReference type="RefSeq" id="WP_341877480.1">
    <property type="nucleotide sequence ID" value="NZ_CP121687.1"/>
</dbReference>
<gene>
    <name evidence="10" type="ORF">QBE51_02995</name>
</gene>
<dbReference type="Pfam" id="PF01545">
    <property type="entry name" value="Cation_efflux"/>
    <property type="match status" value="1"/>
</dbReference>
<keyword evidence="11" id="KW-1185">Reference proteome</keyword>
<dbReference type="InterPro" id="IPR027469">
    <property type="entry name" value="Cation_efflux_TMD_sf"/>
</dbReference>
<evidence type="ECO:0000256" key="5">
    <source>
        <dbReference type="ARBA" id="ARBA00022989"/>
    </source>
</evidence>
<dbReference type="SUPFAM" id="SSF161111">
    <property type="entry name" value="Cation efflux protein transmembrane domain-like"/>
    <property type="match status" value="1"/>
</dbReference>
<dbReference type="InterPro" id="IPR036837">
    <property type="entry name" value="Cation_efflux_CTD_sf"/>
</dbReference>
<feature type="transmembrane region" description="Helical" evidence="7">
    <location>
        <begin position="79"/>
        <end position="98"/>
    </location>
</feature>
<evidence type="ECO:0000256" key="1">
    <source>
        <dbReference type="ARBA" id="ARBA00004141"/>
    </source>
</evidence>
<feature type="transmembrane region" description="Helical" evidence="7">
    <location>
        <begin position="118"/>
        <end position="136"/>
    </location>
</feature>
<comment type="similarity">
    <text evidence="2">Belongs to the cation diffusion facilitator (CDF) transporter (TC 2.A.4) family.</text>
</comment>
<accession>A0ABZ2Y5D6</accession>
<feature type="transmembrane region" description="Helical" evidence="7">
    <location>
        <begin position="181"/>
        <end position="199"/>
    </location>
</feature>
<comment type="subcellular location">
    <subcellularLocation>
        <location evidence="1">Membrane</location>
        <topology evidence="1">Multi-pass membrane protein</topology>
    </subcellularLocation>
</comment>
<name>A0ABZ2Y5D6_9FIRM</name>
<keyword evidence="4 7" id="KW-0812">Transmembrane</keyword>
<dbReference type="InterPro" id="IPR002524">
    <property type="entry name" value="Cation_efflux"/>
</dbReference>
<keyword evidence="5 7" id="KW-1133">Transmembrane helix</keyword>
<dbReference type="InterPro" id="IPR058533">
    <property type="entry name" value="Cation_efflux_TM"/>
</dbReference>
<dbReference type="NCBIfam" id="TIGR01297">
    <property type="entry name" value="CDF"/>
    <property type="match status" value="1"/>
</dbReference>
<evidence type="ECO:0000256" key="3">
    <source>
        <dbReference type="ARBA" id="ARBA00022448"/>
    </source>
</evidence>
<feature type="domain" description="Cation efflux protein cytoplasmic" evidence="9">
    <location>
        <begin position="214"/>
        <end position="288"/>
    </location>
</feature>
<evidence type="ECO:0000259" key="9">
    <source>
        <dbReference type="Pfam" id="PF16916"/>
    </source>
</evidence>
<dbReference type="Gene3D" id="3.30.70.1350">
    <property type="entry name" value="Cation efflux protein, cytoplasmic domain"/>
    <property type="match status" value="1"/>
</dbReference>
<evidence type="ECO:0000313" key="11">
    <source>
        <dbReference type="Proteomes" id="UP001486565"/>
    </source>
</evidence>
<evidence type="ECO:0000256" key="2">
    <source>
        <dbReference type="ARBA" id="ARBA00008114"/>
    </source>
</evidence>
<protein>
    <submittedName>
        <fullName evidence="10">Cation diffusion facilitator family transporter</fullName>
    </submittedName>
</protein>
<evidence type="ECO:0000256" key="7">
    <source>
        <dbReference type="SAM" id="Phobius"/>
    </source>
</evidence>
<reference evidence="10 11" key="1">
    <citation type="submission" date="2023-03" db="EMBL/GenBank/DDBJ databases">
        <title>Novel Species.</title>
        <authorList>
            <person name="Ma S."/>
        </authorList>
    </citation>
    <scope>NUCLEOTIDE SEQUENCE [LARGE SCALE GENOMIC DNA]</scope>
    <source>
        <strain evidence="10 11">LIND6LT2</strain>
    </source>
</reference>
<evidence type="ECO:0000256" key="4">
    <source>
        <dbReference type="ARBA" id="ARBA00022692"/>
    </source>
</evidence>
<organism evidence="10 11">
    <name type="scientific">Defluviitalea saccharophila</name>
    <dbReference type="NCBI Taxonomy" id="879970"/>
    <lineage>
        <taxon>Bacteria</taxon>
        <taxon>Bacillati</taxon>
        <taxon>Bacillota</taxon>
        <taxon>Clostridia</taxon>
        <taxon>Lachnospirales</taxon>
        <taxon>Defluviitaleaceae</taxon>
        <taxon>Defluviitalea</taxon>
    </lineage>
</organism>